<feature type="region of interest" description="Disordered" evidence="2">
    <location>
        <begin position="1172"/>
        <end position="1198"/>
    </location>
</feature>
<gene>
    <name evidence="3" type="ORF">CHUDEA7_5130</name>
</gene>
<accession>A0A0S4TJT5</accession>
<evidence type="ECO:0000256" key="2">
    <source>
        <dbReference type="SAM" id="MobiDB-lite"/>
    </source>
</evidence>
<dbReference type="OrthoDB" id="342770at2759"/>
<proteinExistence type="predicted"/>
<dbReference type="VEuPathDB" id="CryptoDB:GY17_00002399"/>
<reference evidence="3" key="1">
    <citation type="submission" date="2015-08" db="EMBL/GenBank/DDBJ databases">
        <authorList>
            <person name="Babu N.S."/>
            <person name="Beckwith C.J."/>
            <person name="Beseler K.G."/>
            <person name="Brison A."/>
            <person name="Carone J.V."/>
            <person name="Caskin T.P."/>
            <person name="Diamond M."/>
            <person name="Durham M.E."/>
            <person name="Foxe J.M."/>
            <person name="Go M."/>
            <person name="Henderson B.A."/>
            <person name="Jones I.B."/>
            <person name="McGettigan J.A."/>
            <person name="Micheletti S.J."/>
            <person name="Nasrallah M.E."/>
            <person name="Ortiz D."/>
            <person name="Piller C.R."/>
            <person name="Privatt S.R."/>
            <person name="Schneider S.L."/>
            <person name="Sharp S."/>
            <person name="Smith T.C."/>
            <person name="Stanton J.D."/>
            <person name="Ullery H.E."/>
            <person name="Wilson R.J."/>
            <person name="Serrano M.G."/>
            <person name="Buck G."/>
            <person name="Lee V."/>
            <person name="Wang Y."/>
            <person name="Carvalho R."/>
            <person name="Voegtly L."/>
            <person name="Shi R."/>
            <person name="Duckworth R."/>
            <person name="Johnson A."/>
            <person name="Loviza R."/>
            <person name="Walstead R."/>
            <person name="Shah Z."/>
            <person name="Kiflezghi M."/>
            <person name="Wade K."/>
            <person name="Ball S.L."/>
            <person name="Bradley K.W."/>
            <person name="Asai D.J."/>
            <person name="Bowman C.A."/>
            <person name="Russell D.A."/>
            <person name="Pope W.H."/>
            <person name="Jacobs-Sera D."/>
            <person name="Hendrix R.W."/>
            <person name="Hatfull G.F."/>
        </authorList>
    </citation>
    <scope>NUCLEOTIDE SEQUENCE [LARGE SCALE GENOMIC DNA]</scope>
</reference>
<dbReference type="EMBL" id="LN877953">
    <property type="protein sequence ID" value="CUV07503.1"/>
    <property type="molecule type" value="Genomic_DNA"/>
</dbReference>
<feature type="compositionally biased region" description="Basic residues" evidence="2">
    <location>
        <begin position="683"/>
        <end position="703"/>
    </location>
</feature>
<organism evidence="3">
    <name type="scientific">Cryptosporidium hominis</name>
    <dbReference type="NCBI Taxonomy" id="237895"/>
    <lineage>
        <taxon>Eukaryota</taxon>
        <taxon>Sar</taxon>
        <taxon>Alveolata</taxon>
        <taxon>Apicomplexa</taxon>
        <taxon>Conoidasida</taxon>
        <taxon>Coccidia</taxon>
        <taxon>Eucoccidiorida</taxon>
        <taxon>Eimeriorina</taxon>
        <taxon>Cryptosporidiidae</taxon>
        <taxon>Cryptosporidium</taxon>
    </lineage>
</organism>
<feature type="compositionally biased region" description="Basic and acidic residues" evidence="2">
    <location>
        <begin position="793"/>
        <end position="1036"/>
    </location>
</feature>
<feature type="region of interest" description="Disordered" evidence="2">
    <location>
        <begin position="672"/>
        <end position="728"/>
    </location>
</feature>
<feature type="region of interest" description="Disordered" evidence="2">
    <location>
        <begin position="749"/>
        <end position="1045"/>
    </location>
</feature>
<dbReference type="Proteomes" id="UP000199752">
    <property type="component" value="Chromosome 7"/>
</dbReference>
<keyword evidence="1" id="KW-0175">Coiled coil</keyword>
<dbReference type="VEuPathDB" id="CryptoDB:ChTU502y2012_407g2535"/>
<dbReference type="VEuPathDB" id="CryptoDB:Chro.70572"/>
<feature type="coiled-coil region" evidence="1">
    <location>
        <begin position="1579"/>
        <end position="1610"/>
    </location>
</feature>
<evidence type="ECO:0000313" key="3">
    <source>
        <dbReference type="EMBL" id="CUV07503.1"/>
    </source>
</evidence>
<evidence type="ECO:0000256" key="1">
    <source>
        <dbReference type="SAM" id="Coils"/>
    </source>
</evidence>
<feature type="coiled-coil region" evidence="1">
    <location>
        <begin position="1462"/>
        <end position="1489"/>
    </location>
</feature>
<dbReference type="VEuPathDB" id="CryptoDB:CHUDEA7_5130"/>
<protein>
    <submittedName>
        <fullName evidence="3">Uncharacterized protein</fullName>
    </submittedName>
</protein>
<feature type="compositionally biased region" description="Basic and acidic residues" evidence="2">
    <location>
        <begin position="712"/>
        <end position="728"/>
    </location>
</feature>
<name>A0A0S4TJT5_CRYHO</name>
<sequence length="1635" mass="192360">MDWQLELEKKLEKVKGNEDLWVIIEDGIVEILEREEENESTKIGKNLTRKIFSILGDSLKDNNWSCCNSCLRFIWTLIQYKSLRYNDIDEKNIKILMNVYYSIVSVSQKNQVVELEFATLLRNITGFFMSWVDEYYLEISKIDIEDTESKNNIEQTPMFIKDKVMLEKYIYSLFELLTMIEPKRSNCNGILEYLYIGHSFILSSRYAAETYTMIQQISSIQKSSCYLPSALMEVCIKRFLTCPDFDLQLILGELIWRVLKKTNYGRGYSQSDNEELSFVEIFRSSWPEGLIQLRYIGIENFDFSFRGLLTPWNKTCNGNGKNIWSLSGILIQMQGLEIKLVTVIDICAFSIVFHSDIDEEECHSNQSKYSIDMGNTEEKDLKPFVSTAEIPYWTIQSIIYDDDTNNLHINIVFSELLEIKQSWTGIFSTNIENLQSKPKMKDDLLKVSLIIDEEQAYQIMGIFKASKIENIQGMKQIETPSRKVSMVDSRIVSIKELNKMDQHNVILESVENRYKNIENVKMSIATSKMTPKKNQLYNQQIDDKARRVSFVYSKECSQADSDIRSSNLIVKELEKENMILNSDIIEDSQKKNKADVIIFGLINEQKKLTQEIESENSSSDSSELDLNIKDCKEDTRNISNEVLLDKSKELDSLIPGKLPNMNIALEGREDVEIDSEKDERNKVKSKKSNPSKTSKNNKSRLRSKSFNNIEIEGSKKKPELRNLKVEGGRVEENRKELLEFECKNAEATKREIETDVNIDKFGNYQQQKRDDKVSNSSVKNPANLKKGKKKEIKGKEIEKEEDLLTRKENDDEELNSKREKEEEIKKKEKEEEIKRKKEEELKRKKEKEEELKKKKEKEEELKKKNEEDIKRKKEKEEENKKKKEEELKSKKEKEEEIKRKKEEEIKRKKEKELKRKEKEEELKKKNEEDIKRKKEKEEGNKKKKEEEELKSKKEKEEEIKRKKEEELKRKKEKELKRKEKEEELKKKNEEDIKRKKEKEEENKKKKEEEELKRKKEKIETEKKSQEVNLEKKKNEEIEFNPNVNERQLEANNKEVCNSLMDYHDEKEVKKVTFPVSTLDQTNKRASGLKRGRFNKESNELKMDIVYERVSYNTLRDIVFGKNDCEKNANFKEKKDLSKKVNKKENSEVFTPITKRSEPPKSLKESIITIENETTCPTRMKETEEQDQDQDKQKQENEVKKINNNKKEIEIEETKSIVPIEIAVVDNEYPILGSFDELKENEEIEIKKRKYSSDSRSDKLLNMWMSEINGDTHDILQESNENDEKTPTVINIGLNKKKKKVKQKSKSKIKEVSENVYCLNENKSSEMDEDISEKYDLEETKSVIFSGINKMFEKITETETKGEFCSINSGDYLDNYSCITGTEILDEIMRKPKKRGFSDFSLKSLNSIGKMSISDSIFSPDTNFHDNVTVNNYNFICKSKEKDHHNSNQNQNYSSLPSDLCISKLKLEENKQLENALTKLETTSKGLYEKCQKKLEAYFILIKTRIENMWNEKINVFSQKRKDLTLKVEASRAQIENEYLNLQKKYIADLKMIGEKINKEKEMNIKGSEQDKFSLGKKVIVGLKEEIESEKKRVENSIKLLSEKKEMERNKYRKSTTKKLDLRQILKNMIINEESE</sequence>
<feature type="compositionally biased region" description="Basic and acidic residues" evidence="2">
    <location>
        <begin position="1178"/>
        <end position="1198"/>
    </location>
</feature>